<dbReference type="Pfam" id="PF03398">
    <property type="entry name" value="Ist1"/>
    <property type="match status" value="1"/>
</dbReference>
<feature type="region of interest" description="Disordered" evidence="2">
    <location>
        <begin position="189"/>
        <end position="282"/>
    </location>
</feature>
<feature type="compositionally biased region" description="Basic and acidic residues" evidence="2">
    <location>
        <begin position="198"/>
        <end position="212"/>
    </location>
</feature>
<dbReference type="GO" id="GO:0008104">
    <property type="term" value="P:intracellular protein localization"/>
    <property type="evidence" value="ECO:0000318"/>
    <property type="project" value="GO_Central"/>
</dbReference>
<dbReference type="InterPro" id="IPR005061">
    <property type="entry name" value="Ist1"/>
</dbReference>
<dbReference type="OMA" id="NSIANDH"/>
<feature type="compositionally biased region" description="Basic and acidic residues" evidence="2">
    <location>
        <begin position="252"/>
        <end position="276"/>
    </location>
</feature>
<proteinExistence type="inferred from homology"/>
<comment type="caution">
    <text evidence="3">The sequence shown here is derived from an EMBL/GenBank/DDBJ whole genome shotgun (WGS) entry which is preliminary data.</text>
</comment>
<dbReference type="AlphaFoldDB" id="A0A0K9NNT1"/>
<accession>A0A0K9NNT1</accession>
<dbReference type="STRING" id="29655.A0A0K9NNT1"/>
<dbReference type="PANTHER" id="PTHR12161">
    <property type="entry name" value="IST1 FAMILY MEMBER"/>
    <property type="match status" value="1"/>
</dbReference>
<keyword evidence="4" id="KW-1185">Reference proteome</keyword>
<dbReference type="GO" id="GO:0015031">
    <property type="term" value="P:protein transport"/>
    <property type="evidence" value="ECO:0007669"/>
    <property type="project" value="InterPro"/>
</dbReference>
<dbReference type="PANTHER" id="PTHR12161:SF13">
    <property type="entry name" value="REGULATOR OF VPS4 ACTIVITY IN THE MVB PATHWAY PROTEIN"/>
    <property type="match status" value="1"/>
</dbReference>
<feature type="compositionally biased region" description="Polar residues" evidence="2">
    <location>
        <begin position="213"/>
        <end position="234"/>
    </location>
</feature>
<dbReference type="FunFam" id="1.20.1260.60:FF:000002">
    <property type="entry name" value="Vacuolar protein sorting-associated protein IST1"/>
    <property type="match status" value="1"/>
</dbReference>
<evidence type="ECO:0000256" key="1">
    <source>
        <dbReference type="ARBA" id="ARBA00005536"/>
    </source>
</evidence>
<evidence type="ECO:0000313" key="3">
    <source>
        <dbReference type="EMBL" id="KMZ58273.1"/>
    </source>
</evidence>
<dbReference type="EMBL" id="LFYR01001962">
    <property type="protein sequence ID" value="KMZ58273.1"/>
    <property type="molecule type" value="Genomic_DNA"/>
</dbReference>
<evidence type="ECO:0000256" key="2">
    <source>
        <dbReference type="SAM" id="MobiDB-lite"/>
    </source>
</evidence>
<protein>
    <recommendedName>
        <fullName evidence="5">Regulator of Vps4 activity in the MVB pathway protein</fullName>
    </recommendedName>
</protein>
<dbReference type="Proteomes" id="UP000036987">
    <property type="component" value="Unassembled WGS sequence"/>
</dbReference>
<evidence type="ECO:0008006" key="5">
    <source>
        <dbReference type="Google" id="ProtNLM"/>
    </source>
</evidence>
<dbReference type="OrthoDB" id="29853at2759"/>
<sequence>MSTIPATFISRLKELSRGNFNLQKCKMSVMLVITHIKRLKNKKCIEANQMKEEIAHFLRKSQDEMAFIQVEHLIKEEEFITVCDLICLYCHFIVARLQIMKMNKNCPLDLKEAISGIIFASQRCDIPGLSDLRHHFLLKYGQEFLTSAIELRPSSGVNPLMVKKLSQNTPETKTKIRVLNSIANDHGINWEPQSSYNDEEHCQNTKIWDPKHPTSSNLQTQNGSVDGSITTMASNDDESTSSHEEKEEEVDVDQKKTIDVDRRISSPRQEKSENYKHVHPKLPNADTFYSYFDFLRSDSVSK</sequence>
<evidence type="ECO:0000313" key="4">
    <source>
        <dbReference type="Proteomes" id="UP000036987"/>
    </source>
</evidence>
<organism evidence="3 4">
    <name type="scientific">Zostera marina</name>
    <name type="common">Eelgrass</name>
    <dbReference type="NCBI Taxonomy" id="29655"/>
    <lineage>
        <taxon>Eukaryota</taxon>
        <taxon>Viridiplantae</taxon>
        <taxon>Streptophyta</taxon>
        <taxon>Embryophyta</taxon>
        <taxon>Tracheophyta</taxon>
        <taxon>Spermatophyta</taxon>
        <taxon>Magnoliopsida</taxon>
        <taxon>Liliopsida</taxon>
        <taxon>Zosteraceae</taxon>
        <taxon>Zostera</taxon>
    </lineage>
</organism>
<gene>
    <name evidence="3" type="ORF">ZOSMA_78G00410</name>
</gene>
<name>A0A0K9NNT1_ZOSMR</name>
<dbReference type="Gene3D" id="1.20.1260.60">
    <property type="entry name" value="Vacuolar protein sorting-associated protein Ist1"/>
    <property type="match status" value="1"/>
</dbReference>
<comment type="similarity">
    <text evidence="1">Belongs to the IST1 family.</text>
</comment>
<dbReference type="InterPro" id="IPR042277">
    <property type="entry name" value="IST1-like"/>
</dbReference>
<reference evidence="4" key="1">
    <citation type="journal article" date="2016" name="Nature">
        <title>The genome of the seagrass Zostera marina reveals angiosperm adaptation to the sea.</title>
        <authorList>
            <person name="Olsen J.L."/>
            <person name="Rouze P."/>
            <person name="Verhelst B."/>
            <person name="Lin Y.-C."/>
            <person name="Bayer T."/>
            <person name="Collen J."/>
            <person name="Dattolo E."/>
            <person name="De Paoli E."/>
            <person name="Dittami S."/>
            <person name="Maumus F."/>
            <person name="Michel G."/>
            <person name="Kersting A."/>
            <person name="Lauritano C."/>
            <person name="Lohaus R."/>
            <person name="Toepel M."/>
            <person name="Tonon T."/>
            <person name="Vanneste K."/>
            <person name="Amirebrahimi M."/>
            <person name="Brakel J."/>
            <person name="Bostroem C."/>
            <person name="Chovatia M."/>
            <person name="Grimwood J."/>
            <person name="Jenkins J.W."/>
            <person name="Jueterbock A."/>
            <person name="Mraz A."/>
            <person name="Stam W.T."/>
            <person name="Tice H."/>
            <person name="Bornberg-Bauer E."/>
            <person name="Green P.J."/>
            <person name="Pearson G.A."/>
            <person name="Procaccini G."/>
            <person name="Duarte C.M."/>
            <person name="Schmutz J."/>
            <person name="Reusch T.B.H."/>
            <person name="Van de Peer Y."/>
        </authorList>
    </citation>
    <scope>NUCLEOTIDE SEQUENCE [LARGE SCALE GENOMIC DNA]</scope>
    <source>
        <strain evidence="4">cv. Finnish</strain>
    </source>
</reference>